<dbReference type="AlphaFoldDB" id="A0A5D3C0C3"/>
<gene>
    <name evidence="3" type="ORF">E5676_scaffold76994G00060</name>
    <name evidence="2" type="ORF">E6C27_scaffold409G001210</name>
</gene>
<feature type="compositionally biased region" description="Acidic residues" evidence="1">
    <location>
        <begin position="111"/>
        <end position="124"/>
    </location>
</feature>
<evidence type="ECO:0000313" key="3">
    <source>
        <dbReference type="EMBL" id="TYK04704.1"/>
    </source>
</evidence>
<feature type="compositionally biased region" description="Basic residues" evidence="1">
    <location>
        <begin position="140"/>
        <end position="149"/>
    </location>
</feature>
<name>A0A5D3C0C3_CUCMM</name>
<sequence>MPTHQDNMISMDKTILLYCNIEEILVNVGKIICEHIQAWVRHPHDARPLPNLIEQIFLKACFALKNLLKTMVKDEICTITSVSHMINLNKNKAEDKCLKTKEIEKVKEDDKMEIDEEEEREDETLSPLIRKMKGENKAFGSRKRKRKPKAKDSRDLLPLANITSPAA</sequence>
<organism evidence="3 5">
    <name type="scientific">Cucumis melo var. makuwa</name>
    <name type="common">Oriental melon</name>
    <dbReference type="NCBI Taxonomy" id="1194695"/>
    <lineage>
        <taxon>Eukaryota</taxon>
        <taxon>Viridiplantae</taxon>
        <taxon>Streptophyta</taxon>
        <taxon>Embryophyta</taxon>
        <taxon>Tracheophyta</taxon>
        <taxon>Spermatophyta</taxon>
        <taxon>Magnoliopsida</taxon>
        <taxon>eudicotyledons</taxon>
        <taxon>Gunneridae</taxon>
        <taxon>Pentapetalae</taxon>
        <taxon>rosids</taxon>
        <taxon>fabids</taxon>
        <taxon>Cucurbitales</taxon>
        <taxon>Cucurbitaceae</taxon>
        <taxon>Benincaseae</taxon>
        <taxon>Cucumis</taxon>
    </lineage>
</organism>
<dbReference type="Proteomes" id="UP000321947">
    <property type="component" value="Unassembled WGS sequence"/>
</dbReference>
<dbReference type="EMBL" id="SSTD01014090">
    <property type="protein sequence ID" value="TYK04704.1"/>
    <property type="molecule type" value="Genomic_DNA"/>
</dbReference>
<dbReference type="EMBL" id="SSTE01006781">
    <property type="protein sequence ID" value="KAA0058409.1"/>
    <property type="molecule type" value="Genomic_DNA"/>
</dbReference>
<reference evidence="4 5" key="1">
    <citation type="submission" date="2019-08" db="EMBL/GenBank/DDBJ databases">
        <title>Draft genome sequences of two oriental melons (Cucumis melo L. var makuwa).</title>
        <authorList>
            <person name="Kwon S.-Y."/>
        </authorList>
    </citation>
    <scope>NUCLEOTIDE SEQUENCE [LARGE SCALE GENOMIC DNA]</scope>
    <source>
        <strain evidence="5">cv. Chang Bougi</strain>
        <strain evidence="4">cv. SW 3</strain>
        <tissue evidence="3">Leaf</tissue>
    </source>
</reference>
<proteinExistence type="predicted"/>
<evidence type="ECO:0000313" key="4">
    <source>
        <dbReference type="Proteomes" id="UP000321393"/>
    </source>
</evidence>
<evidence type="ECO:0000313" key="5">
    <source>
        <dbReference type="Proteomes" id="UP000321947"/>
    </source>
</evidence>
<evidence type="ECO:0000313" key="2">
    <source>
        <dbReference type="EMBL" id="KAA0058409.1"/>
    </source>
</evidence>
<dbReference type="Proteomes" id="UP000321393">
    <property type="component" value="Unassembled WGS sequence"/>
</dbReference>
<comment type="caution">
    <text evidence="3">The sequence shown here is derived from an EMBL/GenBank/DDBJ whole genome shotgun (WGS) entry which is preliminary data.</text>
</comment>
<feature type="region of interest" description="Disordered" evidence="1">
    <location>
        <begin position="108"/>
        <end position="167"/>
    </location>
</feature>
<protein>
    <submittedName>
        <fullName evidence="3">Uncharacterized protein</fullName>
    </submittedName>
</protein>
<evidence type="ECO:0000256" key="1">
    <source>
        <dbReference type="SAM" id="MobiDB-lite"/>
    </source>
</evidence>
<accession>A0A5D3C0C3</accession>